<keyword evidence="4" id="KW-1133">Transmembrane helix</keyword>
<reference evidence="8" key="1">
    <citation type="submission" date="2023-03" db="UniProtKB">
        <authorList>
            <consortium name="EnsemblPlants"/>
        </authorList>
    </citation>
    <scope>IDENTIFICATION</scope>
</reference>
<dbReference type="PANTHER" id="PTHR48063:SF112">
    <property type="entry name" value="RECEPTOR LIKE PROTEIN 30-LIKE"/>
    <property type="match status" value="1"/>
</dbReference>
<dbReference type="EnsemblPlants" id="MELO3C031705.2.1">
    <property type="protein sequence ID" value="MELO3C031705.2.1"/>
    <property type="gene ID" value="MELO3C031705.2"/>
</dbReference>
<evidence type="ECO:0000256" key="3">
    <source>
        <dbReference type="ARBA" id="ARBA00022729"/>
    </source>
</evidence>
<evidence type="ECO:0000256" key="5">
    <source>
        <dbReference type="ARBA" id="ARBA00023136"/>
    </source>
</evidence>
<dbReference type="EnsemblPlants" id="MELO3C005429.2.1">
    <property type="protein sequence ID" value="MELO3C005429.2.1"/>
    <property type="gene ID" value="MELO3C005429.2"/>
</dbReference>
<keyword evidence="2" id="KW-0812">Transmembrane</keyword>
<name>A0A9I9EC21_CUCME</name>
<accession>A0A9I9EC21</accession>
<evidence type="ECO:0000313" key="8">
    <source>
        <dbReference type="EnsemblPlants" id="MELO3C031705.2.1"/>
    </source>
</evidence>
<sequence length="143" mass="16625">MTIKHSTDHYDYYYEYLDGEMCYHGEKYVQCTKSSELNYSTEQLKTFLVNIDLSKNHLVGSIPCEIIMLKGLFGLNLSYNNLVRSILAKIGKIEVLESLGLSFNQFSRPISRSIKTNFIRRVDVISQQSFWRNSSRKSSLHIQ</sequence>
<keyword evidence="6" id="KW-0675">Receptor</keyword>
<keyword evidence="5" id="KW-0472">Membrane</keyword>
<dbReference type="InterPro" id="IPR032675">
    <property type="entry name" value="LRR_dom_sf"/>
</dbReference>
<dbReference type="PANTHER" id="PTHR48063">
    <property type="entry name" value="LRR RECEPTOR-LIKE KINASE"/>
    <property type="match status" value="1"/>
</dbReference>
<evidence type="ECO:0000256" key="6">
    <source>
        <dbReference type="ARBA" id="ARBA00023170"/>
    </source>
</evidence>
<dbReference type="Gramene" id="MELO3C031705.2.1">
    <property type="protein sequence ID" value="MELO3C031705.2.1"/>
    <property type="gene ID" value="MELO3C031705.2"/>
</dbReference>
<comment type="subcellular location">
    <subcellularLocation>
        <location evidence="1">Membrane</location>
        <topology evidence="1">Single-pass type I membrane protein</topology>
    </subcellularLocation>
</comment>
<dbReference type="Gramene" id="MELO3C005429.2.1">
    <property type="protein sequence ID" value="MELO3C005429.2.1"/>
    <property type="gene ID" value="MELO3C005429.2"/>
</dbReference>
<evidence type="ECO:0000256" key="7">
    <source>
        <dbReference type="ARBA" id="ARBA00023180"/>
    </source>
</evidence>
<dbReference type="SUPFAM" id="SSF52058">
    <property type="entry name" value="L domain-like"/>
    <property type="match status" value="1"/>
</dbReference>
<dbReference type="InterPro" id="IPR001611">
    <property type="entry name" value="Leu-rich_rpt"/>
</dbReference>
<dbReference type="AlphaFoldDB" id="A0A9I9EC21"/>
<dbReference type="Gene3D" id="3.80.10.10">
    <property type="entry name" value="Ribonuclease Inhibitor"/>
    <property type="match status" value="1"/>
</dbReference>
<evidence type="ECO:0000256" key="1">
    <source>
        <dbReference type="ARBA" id="ARBA00004479"/>
    </source>
</evidence>
<evidence type="ECO:0000256" key="2">
    <source>
        <dbReference type="ARBA" id="ARBA00022692"/>
    </source>
</evidence>
<dbReference type="Pfam" id="PF00560">
    <property type="entry name" value="LRR_1"/>
    <property type="match status" value="1"/>
</dbReference>
<proteinExistence type="predicted"/>
<dbReference type="GO" id="GO:0016020">
    <property type="term" value="C:membrane"/>
    <property type="evidence" value="ECO:0007669"/>
    <property type="project" value="UniProtKB-SubCell"/>
</dbReference>
<evidence type="ECO:0000256" key="4">
    <source>
        <dbReference type="ARBA" id="ARBA00022989"/>
    </source>
</evidence>
<keyword evidence="3" id="KW-0732">Signal</keyword>
<dbReference type="InterPro" id="IPR046956">
    <property type="entry name" value="RLP23-like"/>
</dbReference>
<keyword evidence="7" id="KW-0325">Glycoprotein</keyword>
<organism evidence="8">
    <name type="scientific">Cucumis melo</name>
    <name type="common">Muskmelon</name>
    <dbReference type="NCBI Taxonomy" id="3656"/>
    <lineage>
        <taxon>Eukaryota</taxon>
        <taxon>Viridiplantae</taxon>
        <taxon>Streptophyta</taxon>
        <taxon>Embryophyta</taxon>
        <taxon>Tracheophyta</taxon>
        <taxon>Spermatophyta</taxon>
        <taxon>Magnoliopsida</taxon>
        <taxon>eudicotyledons</taxon>
        <taxon>Gunneridae</taxon>
        <taxon>Pentapetalae</taxon>
        <taxon>rosids</taxon>
        <taxon>fabids</taxon>
        <taxon>Cucurbitales</taxon>
        <taxon>Cucurbitaceae</taxon>
        <taxon>Benincaseae</taxon>
        <taxon>Cucumis</taxon>
    </lineage>
</organism>
<protein>
    <submittedName>
        <fullName evidence="8">Uncharacterized protein</fullName>
    </submittedName>
</protein>